<protein>
    <recommendedName>
        <fullName evidence="4">Gram-positive cocci surface proteins LPxTG domain-containing protein</fullName>
    </recommendedName>
</protein>
<evidence type="ECO:0000256" key="1">
    <source>
        <dbReference type="SAM" id="Phobius"/>
    </source>
</evidence>
<keyword evidence="1" id="KW-0812">Transmembrane</keyword>
<evidence type="ECO:0000313" key="2">
    <source>
        <dbReference type="EMBL" id="USQ95966.1"/>
    </source>
</evidence>
<gene>
    <name evidence="2" type="ORF">MZV50_26090</name>
</gene>
<keyword evidence="3" id="KW-1185">Reference proteome</keyword>
<dbReference type="Proteomes" id="UP001057520">
    <property type="component" value="Chromosome"/>
</dbReference>
<accession>A0ABY4ZTQ8</accession>
<keyword evidence="1" id="KW-1133">Transmembrane helix</keyword>
<proteinExistence type="predicted"/>
<reference evidence="2 3" key="1">
    <citation type="submission" date="2022-04" db="EMBL/GenBank/DDBJ databases">
        <title>Genome sequence of soybean root-associated Caulobacter segnis RL271.</title>
        <authorList>
            <person name="Longley R."/>
            <person name="Bonito G."/>
            <person name="Trigodet F."/>
            <person name="Crosson S."/>
            <person name="Fiebig A."/>
        </authorList>
    </citation>
    <scope>NUCLEOTIDE SEQUENCE [LARGE SCALE GENOMIC DNA]</scope>
    <source>
        <strain evidence="2 3">RL271</strain>
    </source>
</reference>
<keyword evidence="1" id="KW-0472">Membrane</keyword>
<organism evidence="2 3">
    <name type="scientific">Caulobacter segnis</name>
    <dbReference type="NCBI Taxonomy" id="88688"/>
    <lineage>
        <taxon>Bacteria</taxon>
        <taxon>Pseudomonadati</taxon>
        <taxon>Pseudomonadota</taxon>
        <taxon>Alphaproteobacteria</taxon>
        <taxon>Caulobacterales</taxon>
        <taxon>Caulobacteraceae</taxon>
        <taxon>Caulobacter</taxon>
    </lineage>
</organism>
<evidence type="ECO:0008006" key="4">
    <source>
        <dbReference type="Google" id="ProtNLM"/>
    </source>
</evidence>
<dbReference type="EMBL" id="CP096040">
    <property type="protein sequence ID" value="USQ95966.1"/>
    <property type="molecule type" value="Genomic_DNA"/>
</dbReference>
<sequence length="81" mass="8726">MTEAQRPKPPPPKTEKPKATLVDIPGVFTVSIERVETVSLPRPKPAPGHYAPGALALVALISAILLLGLFLGLGRRKRRKP</sequence>
<name>A0ABY4ZTQ8_9CAUL</name>
<feature type="transmembrane region" description="Helical" evidence="1">
    <location>
        <begin position="50"/>
        <end position="73"/>
    </location>
</feature>
<evidence type="ECO:0000313" key="3">
    <source>
        <dbReference type="Proteomes" id="UP001057520"/>
    </source>
</evidence>